<evidence type="ECO:0000313" key="6">
    <source>
        <dbReference type="Proteomes" id="UP000324288"/>
    </source>
</evidence>
<dbReference type="InterPro" id="IPR025158">
    <property type="entry name" value="Mg_chelat-rel_C"/>
</dbReference>
<dbReference type="Gene3D" id="3.40.50.300">
    <property type="entry name" value="P-loop containing nucleotide triphosphate hydrolases"/>
    <property type="match status" value="1"/>
</dbReference>
<dbReference type="InterPro" id="IPR027417">
    <property type="entry name" value="P-loop_NTPase"/>
</dbReference>
<protein>
    <submittedName>
        <fullName evidence="4">Competence protein ComM</fullName>
    </submittedName>
</protein>
<evidence type="ECO:0000256" key="1">
    <source>
        <dbReference type="ARBA" id="ARBA00006354"/>
    </source>
</evidence>
<name>A0A0M4MWV1_9ACTN</name>
<dbReference type="EMBL" id="CP012390">
    <property type="protein sequence ID" value="ALE18556.1"/>
    <property type="molecule type" value="Genomic_DNA"/>
</dbReference>
<proteinExistence type="inferred from homology"/>
<evidence type="ECO:0000313" key="3">
    <source>
        <dbReference type="EMBL" id="ALE18556.1"/>
    </source>
</evidence>
<dbReference type="OrthoDB" id="9813147at2"/>
<evidence type="ECO:0000313" key="4">
    <source>
        <dbReference type="EMBL" id="VHN99828.1"/>
    </source>
</evidence>
<evidence type="ECO:0000313" key="5">
    <source>
        <dbReference type="Proteomes" id="UP000068137"/>
    </source>
</evidence>
<evidence type="ECO:0000259" key="2">
    <source>
        <dbReference type="SMART" id="SM00382"/>
    </source>
</evidence>
<dbReference type="SUPFAM" id="SSF52540">
    <property type="entry name" value="P-loop containing nucleoside triphosphate hydrolases"/>
    <property type="match status" value="1"/>
</dbReference>
<dbReference type="InterPro" id="IPR004482">
    <property type="entry name" value="Mg_chelat-rel"/>
</dbReference>
<gene>
    <name evidence="4" type="primary">comM</name>
    <name evidence="3" type="ORF">AL705_01170</name>
    <name evidence="4" type="ORF">LC603019_00246</name>
</gene>
<sequence length="526" mass="55124">MSVGVAYSLTMQGLHATVVTVEAHCGGGLPATHIVGRADTAVREAGDRLRSAFSTVGLPWPRQRLTLSLSPADIPKTGAHFDLAIALAILSAQAHLPDLVSSAQALAVLGEVGLDGRVLPVHGVLPMAAAAFDAGIRTLVVPRANSAEAHLVTGLQIIPADHLTTLLDSLHKGISQPHKKATTEHDGVPHAAEVRECQRETQGILAASGNRASPGDFSDIRGQRPAVEAALIAAAGGHHLLMLGPPGAGKSMIAQRIPTILPPLAYAQALEVTALHSLRGKIDPTQPLITRPPFEAPHAGITSAALLGGGSGYALPGVISLAHRGVLFLDECTEIPAGVLDMLRTPLQEGEVRLSRSKGTVTYPSRCQLVLAGNSCPCGAPSPQECRCSSATRARYRARLSGPLLDRVDLRVRIGPVGLAALTEGRGVSSSELREHVIEARLRAAKRWGDHYTNSDVPDALLDDHSLPATALRPVHSQLRAGVLSARGLSRTIRVAWTLADLAGQVAPTSREVTTALQLRSPLDDL</sequence>
<dbReference type="SMART" id="SM00382">
    <property type="entry name" value="AAA"/>
    <property type="match status" value="1"/>
</dbReference>
<dbReference type="InterPro" id="IPR000523">
    <property type="entry name" value="Mg_chelatse_chII-like_cat_dom"/>
</dbReference>
<reference evidence="3 5" key="1">
    <citation type="journal article" date="2015" name="Genome Announc.">
        <title>Complete Genome Sequences for Two Strains of a Novel Fastidious, Partially Acid-Fast, Gram-Positive Corynebacterineae Bacterium, Derived from Human Clinical Samples.</title>
        <authorList>
            <person name="Nicholson A.C."/>
            <person name="Bell M."/>
            <person name="Humrighouse B.W."/>
            <person name="McQuiston J.R."/>
        </authorList>
    </citation>
    <scope>NUCLEOTIDE SEQUENCE [LARGE SCALE GENOMIC DNA]</scope>
    <source>
        <strain evidence="3 5">X1698</strain>
    </source>
</reference>
<dbReference type="EMBL" id="LR584267">
    <property type="protein sequence ID" value="VHN99828.1"/>
    <property type="molecule type" value="Genomic_DNA"/>
</dbReference>
<dbReference type="SUPFAM" id="SSF54211">
    <property type="entry name" value="Ribosomal protein S5 domain 2-like"/>
    <property type="match status" value="1"/>
</dbReference>
<dbReference type="InterPro" id="IPR045006">
    <property type="entry name" value="CHLI-like"/>
</dbReference>
<dbReference type="Proteomes" id="UP000068137">
    <property type="component" value="Chromosome"/>
</dbReference>
<reference evidence="3" key="2">
    <citation type="journal article" date="2016" name="Int. J. Syst. Evol. Microbiol.">
        <title>Lawsonella clevelandensis gen. nov., sp. nov., a new member of the suborder Corynebacterineae isolated from human abscesses.</title>
        <authorList>
            <person name="Bell M.E."/>
            <person name="Bernard K.A."/>
            <person name="Harrington S.M."/>
            <person name="Patel N.B."/>
            <person name="Tucker T.A."/>
            <person name="Metcalfe M.G."/>
            <person name="McQuiston J.R."/>
        </authorList>
    </citation>
    <scope>NUCLEOTIDE SEQUENCE</scope>
    <source>
        <strain evidence="3">X1698</strain>
    </source>
</reference>
<dbReference type="InterPro" id="IPR020568">
    <property type="entry name" value="Ribosomal_Su5_D2-typ_SF"/>
</dbReference>
<dbReference type="InterPro" id="IPR003593">
    <property type="entry name" value="AAA+_ATPase"/>
</dbReference>
<accession>A0A0M4MWV1</accession>
<dbReference type="NCBIfam" id="TIGR00368">
    <property type="entry name" value="YifB family Mg chelatase-like AAA ATPase"/>
    <property type="match status" value="1"/>
</dbReference>
<dbReference type="STRING" id="1528099.AL705_01170"/>
<dbReference type="GeneID" id="84894242"/>
<dbReference type="PATRIC" id="fig|1528099.3.peg.244"/>
<dbReference type="AlphaFoldDB" id="A0A0M4MWV1"/>
<dbReference type="PANTHER" id="PTHR32039:SF7">
    <property type="entry name" value="COMPETENCE PROTEIN COMM"/>
    <property type="match status" value="1"/>
</dbReference>
<dbReference type="InterPro" id="IPR014721">
    <property type="entry name" value="Ribsml_uS5_D2-typ_fold_subgr"/>
</dbReference>
<dbReference type="Pfam" id="PF01078">
    <property type="entry name" value="Mg_chelatase"/>
    <property type="match status" value="1"/>
</dbReference>
<dbReference type="Gene3D" id="3.30.230.10">
    <property type="match status" value="1"/>
</dbReference>
<dbReference type="Pfam" id="PF13541">
    <property type="entry name" value="ChlI"/>
    <property type="match status" value="1"/>
</dbReference>
<dbReference type="RefSeq" id="WP_053961456.1">
    <property type="nucleotide sequence ID" value="NZ_CP009312.1"/>
</dbReference>
<reference evidence="4 6" key="3">
    <citation type="submission" date="2019-04" db="EMBL/GenBank/DDBJ databases">
        <authorList>
            <person name="Seth-Smith MB H."/>
            <person name="Seth-Smith H."/>
        </authorList>
    </citation>
    <scope>NUCLEOTIDE SEQUENCE [LARGE SCALE GENOMIC DNA]</scope>
    <source>
        <strain evidence="4">USB-603019</strain>
    </source>
</reference>
<dbReference type="GO" id="GO:0005524">
    <property type="term" value="F:ATP binding"/>
    <property type="evidence" value="ECO:0007669"/>
    <property type="project" value="InterPro"/>
</dbReference>
<feature type="domain" description="AAA+ ATPase" evidence="2">
    <location>
        <begin position="236"/>
        <end position="418"/>
    </location>
</feature>
<keyword evidence="6" id="KW-1185">Reference proteome</keyword>
<comment type="similarity">
    <text evidence="1">Belongs to the Mg-chelatase subunits D/I family. ComM subfamily.</text>
</comment>
<dbReference type="PANTHER" id="PTHR32039">
    <property type="entry name" value="MAGNESIUM-CHELATASE SUBUNIT CHLI"/>
    <property type="match status" value="1"/>
</dbReference>
<dbReference type="KEGG" id="cbq:AL705_01170"/>
<organism evidence="3 5">
    <name type="scientific">Lawsonella clevelandensis</name>
    <dbReference type="NCBI Taxonomy" id="1528099"/>
    <lineage>
        <taxon>Bacteria</taxon>
        <taxon>Bacillati</taxon>
        <taxon>Actinomycetota</taxon>
        <taxon>Actinomycetes</taxon>
        <taxon>Mycobacteriales</taxon>
        <taxon>Lawsonellaceae</taxon>
        <taxon>Lawsonella</taxon>
    </lineage>
</organism>
<dbReference type="Proteomes" id="UP000324288">
    <property type="component" value="Chromosome"/>
</dbReference>
<dbReference type="Pfam" id="PF13335">
    <property type="entry name" value="Mg_chelatase_C"/>
    <property type="match status" value="1"/>
</dbReference>